<dbReference type="GO" id="GO:0019877">
    <property type="term" value="P:diaminopimelate biosynthetic process"/>
    <property type="evidence" value="ECO:0007669"/>
    <property type="project" value="UniProtKB-KW"/>
</dbReference>
<keyword evidence="6" id="KW-0220">Diaminopimelate biosynthesis</keyword>
<dbReference type="InterPro" id="IPR013785">
    <property type="entry name" value="Aldolase_TIM"/>
</dbReference>
<organism evidence="11">
    <name type="scientific">marine metagenome</name>
    <dbReference type="NCBI Taxonomy" id="408172"/>
    <lineage>
        <taxon>unclassified sequences</taxon>
        <taxon>metagenomes</taxon>
        <taxon>ecological metagenomes</taxon>
    </lineage>
</organism>
<reference evidence="11" key="1">
    <citation type="submission" date="2018-05" db="EMBL/GenBank/DDBJ databases">
        <authorList>
            <person name="Lanie J.A."/>
            <person name="Ng W.-L."/>
            <person name="Kazmierczak K.M."/>
            <person name="Andrzejewski T.M."/>
            <person name="Davidsen T.M."/>
            <person name="Wayne K.J."/>
            <person name="Tettelin H."/>
            <person name="Glass J.I."/>
            <person name="Rusch D."/>
            <person name="Podicherti R."/>
            <person name="Tsui H.-C.T."/>
            <person name="Winkler M.E."/>
        </authorList>
    </citation>
    <scope>NUCLEOTIDE SEQUENCE</scope>
</reference>
<dbReference type="GO" id="GO:0008840">
    <property type="term" value="F:4-hydroxy-tetrahydrodipicolinate synthase activity"/>
    <property type="evidence" value="ECO:0007669"/>
    <property type="project" value="UniProtKB-EC"/>
</dbReference>
<dbReference type="NCBIfam" id="TIGR00674">
    <property type="entry name" value="dapA"/>
    <property type="match status" value="1"/>
</dbReference>
<dbReference type="PROSITE" id="PS00665">
    <property type="entry name" value="DHDPS_1"/>
    <property type="match status" value="1"/>
</dbReference>
<dbReference type="GO" id="GO:0005829">
    <property type="term" value="C:cytosol"/>
    <property type="evidence" value="ECO:0007669"/>
    <property type="project" value="TreeGrafter"/>
</dbReference>
<accession>A0A381UWQ1</accession>
<keyword evidence="8" id="KW-0456">Lyase</keyword>
<evidence type="ECO:0000256" key="5">
    <source>
        <dbReference type="ARBA" id="ARBA00022605"/>
    </source>
</evidence>
<keyword evidence="4" id="KW-0963">Cytoplasm</keyword>
<dbReference type="SUPFAM" id="SSF51569">
    <property type="entry name" value="Aldolase"/>
    <property type="match status" value="1"/>
</dbReference>
<dbReference type="SMART" id="SM01130">
    <property type="entry name" value="DHDPS"/>
    <property type="match status" value="1"/>
</dbReference>
<dbReference type="InterPro" id="IPR005263">
    <property type="entry name" value="DapA"/>
</dbReference>
<keyword evidence="7" id="KW-0457">Lysine biosynthesis</keyword>
<comment type="catalytic activity">
    <reaction evidence="10">
        <text>L-aspartate 4-semialdehyde + pyruvate = (2S,4S)-4-hydroxy-2,3,4,5-tetrahydrodipicolinate + H2O + H(+)</text>
        <dbReference type="Rhea" id="RHEA:34171"/>
        <dbReference type="ChEBI" id="CHEBI:15361"/>
        <dbReference type="ChEBI" id="CHEBI:15377"/>
        <dbReference type="ChEBI" id="CHEBI:15378"/>
        <dbReference type="ChEBI" id="CHEBI:67139"/>
        <dbReference type="ChEBI" id="CHEBI:537519"/>
        <dbReference type="EC" id="4.3.3.7"/>
    </reaction>
</comment>
<evidence type="ECO:0000256" key="3">
    <source>
        <dbReference type="ARBA" id="ARBA00012086"/>
    </source>
</evidence>
<evidence type="ECO:0000256" key="2">
    <source>
        <dbReference type="ARBA" id="ARBA00005120"/>
    </source>
</evidence>
<dbReference type="InterPro" id="IPR020625">
    <property type="entry name" value="Schiff_base-form_aldolases_AS"/>
</dbReference>
<dbReference type="PANTHER" id="PTHR12128:SF66">
    <property type="entry name" value="4-HYDROXY-2-OXOGLUTARATE ALDOLASE, MITOCHONDRIAL"/>
    <property type="match status" value="1"/>
</dbReference>
<dbReference type="InterPro" id="IPR020624">
    <property type="entry name" value="Schiff_base-form_aldolases_CS"/>
</dbReference>
<dbReference type="InterPro" id="IPR002220">
    <property type="entry name" value="DapA-like"/>
</dbReference>
<dbReference type="PIRSF" id="PIRSF001365">
    <property type="entry name" value="DHDPS"/>
    <property type="match status" value="1"/>
</dbReference>
<evidence type="ECO:0000256" key="4">
    <source>
        <dbReference type="ARBA" id="ARBA00022490"/>
    </source>
</evidence>
<evidence type="ECO:0000313" key="11">
    <source>
        <dbReference type="EMBL" id="SVA31797.1"/>
    </source>
</evidence>
<gene>
    <name evidence="11" type="ORF">METZ01_LOCUS84651</name>
</gene>
<dbReference type="PANTHER" id="PTHR12128">
    <property type="entry name" value="DIHYDRODIPICOLINATE SYNTHASE"/>
    <property type="match status" value="1"/>
</dbReference>
<dbReference type="Pfam" id="PF00701">
    <property type="entry name" value="DHDPS"/>
    <property type="match status" value="1"/>
</dbReference>
<sequence>MFSGSIVALVTPMYSNGDIDYSALAQLINFHRDSGTKGVVIAGTTGESATLTRSEHVTLIERACELSQDLPVIAGTGSNSTAQTLGLSQTVDDLPISGFLIVTPYYNKPTQEGMYRHFSTIAEGVNKPVTLYNVPSRTGVDLEPKTVIRLSQHGNIIGIKEATGELERVQPLREGCHADFCLLSGDDGTSCEFILSGGDGVISVTANVAASQMQQLCDFACSGDREGATKTDGLLQELHQVLFIESNPIPVKWALNQMGLISNGIRLPLTALAGNHHEVILTAMKKAGITW</sequence>
<dbReference type="EC" id="4.3.3.7" evidence="3"/>
<keyword evidence="9" id="KW-0704">Schiff base</keyword>
<protein>
    <recommendedName>
        <fullName evidence="3">4-hydroxy-tetrahydrodipicolinate synthase</fullName>
        <ecNumber evidence="3">4.3.3.7</ecNumber>
    </recommendedName>
</protein>
<evidence type="ECO:0000256" key="9">
    <source>
        <dbReference type="ARBA" id="ARBA00023270"/>
    </source>
</evidence>
<dbReference type="UniPathway" id="UPA00034">
    <property type="reaction ID" value="UER00017"/>
</dbReference>
<evidence type="ECO:0000256" key="8">
    <source>
        <dbReference type="ARBA" id="ARBA00023239"/>
    </source>
</evidence>
<dbReference type="CDD" id="cd00950">
    <property type="entry name" value="DHDPS"/>
    <property type="match status" value="1"/>
</dbReference>
<evidence type="ECO:0000256" key="10">
    <source>
        <dbReference type="ARBA" id="ARBA00047836"/>
    </source>
</evidence>
<dbReference type="GO" id="GO:0009089">
    <property type="term" value="P:lysine biosynthetic process via diaminopimelate"/>
    <property type="evidence" value="ECO:0007669"/>
    <property type="project" value="UniProtKB-UniPathway"/>
</dbReference>
<proteinExistence type="inferred from homology"/>
<evidence type="ECO:0000256" key="7">
    <source>
        <dbReference type="ARBA" id="ARBA00023154"/>
    </source>
</evidence>
<dbReference type="HAMAP" id="MF_00418">
    <property type="entry name" value="DapA"/>
    <property type="match status" value="1"/>
</dbReference>
<dbReference type="PRINTS" id="PR00146">
    <property type="entry name" value="DHPICSNTHASE"/>
</dbReference>
<comment type="function">
    <text evidence="1">Catalyzes the condensation of (S)-aspartate-beta-semialdehyde [(S)-ASA] and pyruvate to 4-hydroxy-tetrahydrodipicolinate (HTPA).</text>
</comment>
<dbReference type="AlphaFoldDB" id="A0A381UWQ1"/>
<evidence type="ECO:0000256" key="1">
    <source>
        <dbReference type="ARBA" id="ARBA00003294"/>
    </source>
</evidence>
<evidence type="ECO:0000256" key="6">
    <source>
        <dbReference type="ARBA" id="ARBA00022915"/>
    </source>
</evidence>
<keyword evidence="5" id="KW-0028">Amino-acid biosynthesis</keyword>
<dbReference type="PROSITE" id="PS00666">
    <property type="entry name" value="DHDPS_2"/>
    <property type="match status" value="1"/>
</dbReference>
<name>A0A381UWQ1_9ZZZZ</name>
<comment type="pathway">
    <text evidence="2">Amino-acid biosynthesis; L-lysine biosynthesis via DAP pathway; (S)-tetrahydrodipicolinate from L-aspartate: step 3/4.</text>
</comment>
<dbReference type="Gene3D" id="3.20.20.70">
    <property type="entry name" value="Aldolase class I"/>
    <property type="match status" value="1"/>
</dbReference>
<dbReference type="EMBL" id="UINC01007169">
    <property type="protein sequence ID" value="SVA31797.1"/>
    <property type="molecule type" value="Genomic_DNA"/>
</dbReference>